<evidence type="ECO:0008006" key="4">
    <source>
        <dbReference type="Google" id="ProtNLM"/>
    </source>
</evidence>
<accession>A0AA37NR92</accession>
<organism evidence="2 3">
    <name type="scientific">Bacteroides uniformis</name>
    <dbReference type="NCBI Taxonomy" id="820"/>
    <lineage>
        <taxon>Bacteria</taxon>
        <taxon>Pseudomonadati</taxon>
        <taxon>Bacteroidota</taxon>
        <taxon>Bacteroidia</taxon>
        <taxon>Bacteroidales</taxon>
        <taxon>Bacteroidaceae</taxon>
        <taxon>Bacteroides</taxon>
    </lineage>
</organism>
<name>A0AA37NR92_BACUN</name>
<reference evidence="2" key="1">
    <citation type="submission" date="2022-01" db="EMBL/GenBank/DDBJ databases">
        <title>Novel bile acid biosynthetic pathways are enriched in the microbiome of centenarians.</title>
        <authorList>
            <person name="Sato Y."/>
            <person name="Atarashi K."/>
            <person name="Plichta R.D."/>
            <person name="Arai Y."/>
            <person name="Sasajima S."/>
            <person name="Kearney M.S."/>
            <person name="Suda W."/>
            <person name="Takeshita K."/>
            <person name="Sasaki T."/>
            <person name="Okamoto S."/>
            <person name="Skelly N.A."/>
            <person name="Okamura Y."/>
            <person name="Vlamakis H."/>
            <person name="Li Y."/>
            <person name="Tanoue T."/>
            <person name="Takei H."/>
            <person name="Nittono H."/>
            <person name="Narushima S."/>
            <person name="Irie J."/>
            <person name="Itoh H."/>
            <person name="Moriya K."/>
            <person name="Sugiura Y."/>
            <person name="Suematsu M."/>
            <person name="Moritoki N."/>
            <person name="Shibata S."/>
            <person name="Littman R.D."/>
            <person name="Fischbach A.M."/>
            <person name="Uwamino Y."/>
            <person name="Inoue T."/>
            <person name="Honda A."/>
            <person name="Hattori M."/>
            <person name="Murai T."/>
            <person name="Xavier J.R."/>
            <person name="Hirose N."/>
            <person name="Honda K."/>
        </authorList>
    </citation>
    <scope>NUCLEOTIDE SEQUENCE</scope>
    <source>
        <strain evidence="2">CE91-St12</strain>
    </source>
</reference>
<keyword evidence="1" id="KW-1133">Transmembrane helix</keyword>
<evidence type="ECO:0000313" key="2">
    <source>
        <dbReference type="EMBL" id="GKH13865.1"/>
    </source>
</evidence>
<gene>
    <name evidence="2" type="ORF">CE91St12_20750</name>
</gene>
<evidence type="ECO:0000313" key="3">
    <source>
        <dbReference type="Proteomes" id="UP001055048"/>
    </source>
</evidence>
<dbReference type="AlphaFoldDB" id="A0AA37NR92"/>
<sequence length="269" mass="30488">MADNNRPTFKKASLVLALACIIFATVSTILYKNHQIGLIGYSTPFIIGTVVTILTCAALQRMFCSLFVKNYLSFGCKVSPKTEAVALGINIDKPHELPQTDNVDSAVSVVTQRASYLEKYEVRMEELEHAKKERRAAIVSAIHDYTTYIMAEFFTKKELETLHENIDALAYGQPELYKPIRSKEDNPIKSPALRHFAWNIGERLDIPLIDRAKFIKEIFPHELGNATIEYLSKNLRDSVTSKIKIDVPENGDYRFDCMKNFADKKISSC</sequence>
<feature type="transmembrane region" description="Helical" evidence="1">
    <location>
        <begin position="38"/>
        <end position="59"/>
    </location>
</feature>
<keyword evidence="1" id="KW-0472">Membrane</keyword>
<dbReference type="RefSeq" id="WP_244074579.1">
    <property type="nucleotide sequence ID" value="NZ_BQNL01000001.1"/>
</dbReference>
<protein>
    <recommendedName>
        <fullName evidence="4">Transmembrane protein</fullName>
    </recommendedName>
</protein>
<dbReference type="Proteomes" id="UP001055048">
    <property type="component" value="Unassembled WGS sequence"/>
</dbReference>
<dbReference type="EMBL" id="BQNL01000001">
    <property type="protein sequence ID" value="GKH13865.1"/>
    <property type="molecule type" value="Genomic_DNA"/>
</dbReference>
<evidence type="ECO:0000256" key="1">
    <source>
        <dbReference type="SAM" id="Phobius"/>
    </source>
</evidence>
<comment type="caution">
    <text evidence="2">The sequence shown here is derived from an EMBL/GenBank/DDBJ whole genome shotgun (WGS) entry which is preliminary data.</text>
</comment>
<proteinExistence type="predicted"/>
<keyword evidence="1" id="KW-0812">Transmembrane</keyword>